<feature type="site" description="Contributes to redox potential value" evidence="8">
    <location>
        <position position="34"/>
    </location>
</feature>
<evidence type="ECO:0000256" key="1">
    <source>
        <dbReference type="ARBA" id="ARBA00008987"/>
    </source>
</evidence>
<keyword evidence="2" id="KW-0813">Transport</keyword>
<feature type="active site" description="Nucleophile" evidence="8">
    <location>
        <position position="36"/>
    </location>
</feature>
<dbReference type="InterPro" id="IPR005746">
    <property type="entry name" value="Thioredoxin"/>
</dbReference>
<dbReference type="PRINTS" id="PR00421">
    <property type="entry name" value="THIOREDOXIN"/>
</dbReference>
<dbReference type="PANTHER" id="PTHR45663:SF11">
    <property type="entry name" value="GEO12009P1"/>
    <property type="match status" value="1"/>
</dbReference>
<dbReference type="CDD" id="cd02947">
    <property type="entry name" value="TRX_family"/>
    <property type="match status" value="1"/>
</dbReference>
<dbReference type="AlphaFoldDB" id="A0A4Y6Q028"/>
<name>A0A4Y6Q028_PERCE</name>
<gene>
    <name evidence="11" type="primary">trxA</name>
    <name evidence="11" type="ORF">FIV42_24510</name>
</gene>
<dbReference type="SUPFAM" id="SSF52833">
    <property type="entry name" value="Thioredoxin-like"/>
    <property type="match status" value="1"/>
</dbReference>
<evidence type="ECO:0000256" key="5">
    <source>
        <dbReference type="ARBA" id="ARBA00023284"/>
    </source>
</evidence>
<evidence type="ECO:0000256" key="8">
    <source>
        <dbReference type="PIRSR" id="PIRSR000077-1"/>
    </source>
</evidence>
<feature type="domain" description="Thioredoxin" evidence="10">
    <location>
        <begin position="1"/>
        <end position="109"/>
    </location>
</feature>
<dbReference type="PIRSF" id="PIRSF000077">
    <property type="entry name" value="Thioredoxin"/>
    <property type="match status" value="1"/>
</dbReference>
<evidence type="ECO:0000313" key="12">
    <source>
        <dbReference type="Proteomes" id="UP000315995"/>
    </source>
</evidence>
<dbReference type="GO" id="GO:0045454">
    <property type="term" value="P:cell redox homeostasis"/>
    <property type="evidence" value="ECO:0007669"/>
    <property type="project" value="TreeGrafter"/>
</dbReference>
<evidence type="ECO:0000256" key="7">
    <source>
        <dbReference type="PIRNR" id="PIRNR000077"/>
    </source>
</evidence>
<dbReference type="OrthoDB" id="9790390at2"/>
<dbReference type="PROSITE" id="PS51352">
    <property type="entry name" value="THIOREDOXIN_2"/>
    <property type="match status" value="1"/>
</dbReference>
<dbReference type="GO" id="GO:0005829">
    <property type="term" value="C:cytosol"/>
    <property type="evidence" value="ECO:0007669"/>
    <property type="project" value="TreeGrafter"/>
</dbReference>
<dbReference type="FunFam" id="3.40.30.10:FF:000001">
    <property type="entry name" value="Thioredoxin"/>
    <property type="match status" value="1"/>
</dbReference>
<comment type="similarity">
    <text evidence="1 7">Belongs to the thioredoxin family.</text>
</comment>
<keyword evidence="4 9" id="KW-1015">Disulfide bond</keyword>
<dbReference type="PANTHER" id="PTHR45663">
    <property type="entry name" value="GEO12009P1"/>
    <property type="match status" value="1"/>
</dbReference>
<accession>A0A4Y6Q028</accession>
<accession>A0A5B8YAX2</accession>
<dbReference type="InterPro" id="IPR036249">
    <property type="entry name" value="Thioredoxin-like_sf"/>
</dbReference>
<evidence type="ECO:0000256" key="6">
    <source>
        <dbReference type="NCBIfam" id="TIGR01068"/>
    </source>
</evidence>
<keyword evidence="5 9" id="KW-0676">Redox-active center</keyword>
<evidence type="ECO:0000256" key="3">
    <source>
        <dbReference type="ARBA" id="ARBA00022982"/>
    </source>
</evidence>
<evidence type="ECO:0000313" key="11">
    <source>
        <dbReference type="EMBL" id="QDG53789.1"/>
    </source>
</evidence>
<feature type="site" description="Contributes to redox potential value" evidence="8">
    <location>
        <position position="35"/>
    </location>
</feature>
<dbReference type="InterPro" id="IPR017937">
    <property type="entry name" value="Thioredoxin_CS"/>
</dbReference>
<evidence type="ECO:0000256" key="4">
    <source>
        <dbReference type="ARBA" id="ARBA00023157"/>
    </source>
</evidence>
<evidence type="ECO:0000256" key="9">
    <source>
        <dbReference type="PIRSR" id="PIRSR000077-4"/>
    </source>
</evidence>
<dbReference type="Pfam" id="PF00085">
    <property type="entry name" value="Thioredoxin"/>
    <property type="match status" value="1"/>
</dbReference>
<dbReference type="NCBIfam" id="TIGR01068">
    <property type="entry name" value="thioredoxin"/>
    <property type="match status" value="1"/>
</dbReference>
<sequence>MSNDAIELTTDNFEAEVLESDLPVVVDFWAEWCGPCKALSPLVDELAAEYDGQVKVGKVDIDSNTHLANEHRIQAVPTLIFFHKGHVLRRLTGNVSRSQLEEMFEQLVEVAEEDEA</sequence>
<dbReference type="Proteomes" id="UP000315995">
    <property type="component" value="Chromosome"/>
</dbReference>
<keyword evidence="3" id="KW-0249">Electron transport</keyword>
<dbReference type="InterPro" id="IPR013766">
    <property type="entry name" value="Thioredoxin_domain"/>
</dbReference>
<dbReference type="RefSeq" id="WP_141200243.1">
    <property type="nucleotide sequence ID" value="NZ_CP041186.1"/>
</dbReference>
<proteinExistence type="inferred from homology"/>
<dbReference type="Gene3D" id="3.40.30.10">
    <property type="entry name" value="Glutaredoxin"/>
    <property type="match status" value="1"/>
</dbReference>
<evidence type="ECO:0000259" key="10">
    <source>
        <dbReference type="PROSITE" id="PS51352"/>
    </source>
</evidence>
<feature type="site" description="Deprotonates C-terminal active site Cys" evidence="8">
    <location>
        <position position="27"/>
    </location>
</feature>
<organism evidence="11 12">
    <name type="scientific">Persicimonas caeni</name>
    <dbReference type="NCBI Taxonomy" id="2292766"/>
    <lineage>
        <taxon>Bacteria</taxon>
        <taxon>Deltaproteobacteria</taxon>
        <taxon>Bradymonadales</taxon>
        <taxon>Bradymonadaceae</taxon>
        <taxon>Persicimonas</taxon>
    </lineage>
</organism>
<reference evidence="11 12" key="1">
    <citation type="submission" date="2019-06" db="EMBL/GenBank/DDBJ databases">
        <title>Persicimonas caeni gen. nov., sp. nov., a predatory bacterium isolated from solar saltern.</title>
        <authorList>
            <person name="Wang S."/>
        </authorList>
    </citation>
    <scope>NUCLEOTIDE SEQUENCE [LARGE SCALE GENOMIC DNA]</scope>
    <source>
        <strain evidence="11 12">YN101</strain>
    </source>
</reference>
<evidence type="ECO:0000256" key="2">
    <source>
        <dbReference type="ARBA" id="ARBA00022448"/>
    </source>
</evidence>
<feature type="active site" description="Nucleophile" evidence="8">
    <location>
        <position position="33"/>
    </location>
</feature>
<dbReference type="EMBL" id="CP041186">
    <property type="protein sequence ID" value="QDG53789.1"/>
    <property type="molecule type" value="Genomic_DNA"/>
</dbReference>
<keyword evidence="12" id="KW-1185">Reference proteome</keyword>
<feature type="disulfide bond" description="Redox-active" evidence="9">
    <location>
        <begin position="33"/>
        <end position="36"/>
    </location>
</feature>
<protein>
    <recommendedName>
        <fullName evidence="6 7">Thioredoxin</fullName>
    </recommendedName>
</protein>
<dbReference type="PROSITE" id="PS00194">
    <property type="entry name" value="THIOREDOXIN_1"/>
    <property type="match status" value="1"/>
</dbReference>
<dbReference type="GO" id="GO:0015035">
    <property type="term" value="F:protein-disulfide reductase activity"/>
    <property type="evidence" value="ECO:0007669"/>
    <property type="project" value="UniProtKB-UniRule"/>
</dbReference>